<keyword evidence="3" id="KW-1185">Reference proteome</keyword>
<accession>B9JUA6</accession>
<dbReference type="eggNOG" id="COG1247">
    <property type="taxonomic scope" value="Bacteria"/>
</dbReference>
<name>B9JUA6_ALLAM</name>
<gene>
    <name evidence="2" type="ordered locus">Avi_4184</name>
</gene>
<feature type="domain" description="N-acetyltransferase" evidence="1">
    <location>
        <begin position="27"/>
        <end position="190"/>
    </location>
</feature>
<dbReference type="Pfam" id="PF13420">
    <property type="entry name" value="Acetyltransf_4"/>
    <property type="match status" value="1"/>
</dbReference>
<dbReference type="PANTHER" id="PTHR43072:SF8">
    <property type="entry name" value="ACYLTRANSFERASE FABY-RELATED"/>
    <property type="match status" value="1"/>
</dbReference>
<sequence length="209" mass="22755">MRRLAVSVWLCKTKSTLFLSVESPMPVQIRAATPADIPHITEIYRHAILTGKASYEITPPDEAEMAHRMETITSQFYPYIVAEDDDGSLLGYAYASAFRTRPAYRWLVEDSIYLAEAAQGKGIGKALLTDLVAQCTALGFRQMIAVIGGANPASIGVHRSLGFTHAGGINGSGFKHGTWLDTVFMQRALGEGNQTLPDEKSYPGSLFKA</sequence>
<organism evidence="2 3">
    <name type="scientific">Allorhizobium ampelinum (strain ATCC BAA-846 / DSM 112012 / S4)</name>
    <name type="common">Agrobacterium vitis (strain S4)</name>
    <dbReference type="NCBI Taxonomy" id="311402"/>
    <lineage>
        <taxon>Bacteria</taxon>
        <taxon>Pseudomonadati</taxon>
        <taxon>Pseudomonadota</taxon>
        <taxon>Alphaproteobacteria</taxon>
        <taxon>Hyphomicrobiales</taxon>
        <taxon>Rhizobiaceae</taxon>
        <taxon>Rhizobium/Agrobacterium group</taxon>
        <taxon>Allorhizobium</taxon>
        <taxon>Allorhizobium ampelinum</taxon>
    </lineage>
</organism>
<dbReference type="InterPro" id="IPR016181">
    <property type="entry name" value="Acyl_CoA_acyltransferase"/>
</dbReference>
<dbReference type="EMBL" id="CP000633">
    <property type="protein sequence ID" value="ACM38029.1"/>
    <property type="molecule type" value="Genomic_DNA"/>
</dbReference>
<evidence type="ECO:0000313" key="3">
    <source>
        <dbReference type="Proteomes" id="UP000001596"/>
    </source>
</evidence>
<keyword evidence="2" id="KW-0808">Transferase</keyword>
<dbReference type="PANTHER" id="PTHR43072">
    <property type="entry name" value="N-ACETYLTRANSFERASE"/>
    <property type="match status" value="1"/>
</dbReference>
<dbReference type="AlphaFoldDB" id="B9JUA6"/>
<proteinExistence type="predicted"/>
<dbReference type="SUPFAM" id="SSF55729">
    <property type="entry name" value="Acyl-CoA N-acyltransferases (Nat)"/>
    <property type="match status" value="1"/>
</dbReference>
<dbReference type="InterPro" id="IPR000182">
    <property type="entry name" value="GNAT_dom"/>
</dbReference>
<protein>
    <submittedName>
        <fullName evidence="2">Acetyltransferase</fullName>
    </submittedName>
</protein>
<dbReference type="KEGG" id="avi:Avi_4184"/>
<dbReference type="HOGENOM" id="CLU_013985_4_2_5"/>
<dbReference type="PROSITE" id="PS51186">
    <property type="entry name" value="GNAT"/>
    <property type="match status" value="1"/>
</dbReference>
<dbReference type="Gene3D" id="3.40.630.30">
    <property type="match status" value="1"/>
</dbReference>
<evidence type="ECO:0000259" key="1">
    <source>
        <dbReference type="PROSITE" id="PS51186"/>
    </source>
</evidence>
<dbReference type="GO" id="GO:0016747">
    <property type="term" value="F:acyltransferase activity, transferring groups other than amino-acyl groups"/>
    <property type="evidence" value="ECO:0007669"/>
    <property type="project" value="InterPro"/>
</dbReference>
<dbReference type="CDD" id="cd04301">
    <property type="entry name" value="NAT_SF"/>
    <property type="match status" value="1"/>
</dbReference>
<evidence type="ECO:0000313" key="2">
    <source>
        <dbReference type="EMBL" id="ACM38029.1"/>
    </source>
</evidence>
<reference evidence="2 3" key="1">
    <citation type="journal article" date="2009" name="J. Bacteriol.">
        <title>Genome sequences of three Agrobacterium biovars help elucidate the evolution of multichromosome genomes in bacteria.</title>
        <authorList>
            <person name="Slater S.C."/>
            <person name="Goldman B.S."/>
            <person name="Goodner B."/>
            <person name="Setubal J.C."/>
            <person name="Farrand S.K."/>
            <person name="Nester E.W."/>
            <person name="Burr T.J."/>
            <person name="Banta L."/>
            <person name="Dickerman A.W."/>
            <person name="Paulsen I."/>
            <person name="Otten L."/>
            <person name="Suen G."/>
            <person name="Welch R."/>
            <person name="Almeida N.F."/>
            <person name="Arnold F."/>
            <person name="Burton O.T."/>
            <person name="Du Z."/>
            <person name="Ewing A."/>
            <person name="Godsy E."/>
            <person name="Heisel S."/>
            <person name="Houmiel K.L."/>
            <person name="Jhaveri J."/>
            <person name="Lu J."/>
            <person name="Miller N.M."/>
            <person name="Norton S."/>
            <person name="Chen Q."/>
            <person name="Phoolcharoen W."/>
            <person name="Ohlin V."/>
            <person name="Ondrusek D."/>
            <person name="Pride N."/>
            <person name="Stricklin S.L."/>
            <person name="Sun J."/>
            <person name="Wheeler C."/>
            <person name="Wilson L."/>
            <person name="Zhu H."/>
            <person name="Wood D.W."/>
        </authorList>
    </citation>
    <scope>NUCLEOTIDE SEQUENCE [LARGE SCALE GENOMIC DNA]</scope>
    <source>
        <strain evidence="3">S4 / ATCC BAA-846</strain>
    </source>
</reference>
<dbReference type="Proteomes" id="UP000001596">
    <property type="component" value="Chromosome 1"/>
</dbReference>